<accession>A0A098S6S0</accession>
<keyword evidence="4 8" id="KW-0653">Protein transport</keyword>
<comment type="function">
    <text evidence="8">Essential subunit of the Sec protein translocation channel SecYEG. Clamps together the 2 halves of SecY. May contact the channel plug during translocation.</text>
</comment>
<reference evidence="9 10" key="1">
    <citation type="journal article" date="2014" name="Int. J. Syst. Evol. Microbiol.">
        <title>Phaeodactylibacter xiamenensis gen. nov., sp. nov., a member of the family Saprospiraceae isolated from the marine alga Phaeodactylum tricornutum.</title>
        <authorList>
            <person name="Chen Z.Jr."/>
            <person name="Lei X."/>
            <person name="Lai Q."/>
            <person name="Li Y."/>
            <person name="Zhang B."/>
            <person name="Zhang J."/>
            <person name="Zhang H."/>
            <person name="Yang L."/>
            <person name="Zheng W."/>
            <person name="Tian Y."/>
            <person name="Yu Z."/>
            <person name="Xu H.Jr."/>
            <person name="Zheng T."/>
        </authorList>
    </citation>
    <scope>NUCLEOTIDE SEQUENCE [LARGE SCALE GENOMIC DNA]</scope>
    <source>
        <strain evidence="9 10">KD52</strain>
    </source>
</reference>
<evidence type="ECO:0000256" key="2">
    <source>
        <dbReference type="ARBA" id="ARBA00022448"/>
    </source>
</evidence>
<dbReference type="Gene3D" id="1.20.5.1030">
    <property type="entry name" value="Preprotein translocase secy subunit"/>
    <property type="match status" value="1"/>
</dbReference>
<keyword evidence="3 8" id="KW-0812">Transmembrane</keyword>
<comment type="subcellular location">
    <subcellularLocation>
        <location evidence="8">Cell membrane</location>
        <topology evidence="8">Single-pass membrane protein</topology>
    </subcellularLocation>
    <subcellularLocation>
        <location evidence="1">Membrane</location>
    </subcellularLocation>
</comment>
<evidence type="ECO:0000256" key="1">
    <source>
        <dbReference type="ARBA" id="ARBA00004370"/>
    </source>
</evidence>
<keyword evidence="9" id="KW-0251">Elongation factor</keyword>
<comment type="similarity">
    <text evidence="8">Belongs to the SecE/SEC61-gamma family.</text>
</comment>
<keyword evidence="10" id="KW-1185">Reference proteome</keyword>
<dbReference type="GO" id="GO:0005886">
    <property type="term" value="C:plasma membrane"/>
    <property type="evidence" value="ECO:0007669"/>
    <property type="project" value="UniProtKB-SubCell"/>
</dbReference>
<dbReference type="GO" id="GO:0065002">
    <property type="term" value="P:intracellular protein transmembrane transport"/>
    <property type="evidence" value="ECO:0007669"/>
    <property type="project" value="UniProtKB-UniRule"/>
</dbReference>
<keyword evidence="7 8" id="KW-0472">Membrane</keyword>
<dbReference type="GO" id="GO:0043952">
    <property type="term" value="P:protein transport by the Sec complex"/>
    <property type="evidence" value="ECO:0007669"/>
    <property type="project" value="UniProtKB-UniRule"/>
</dbReference>
<keyword evidence="5 8" id="KW-1133">Transmembrane helix</keyword>
<evidence type="ECO:0000256" key="8">
    <source>
        <dbReference type="HAMAP-Rule" id="MF_00422"/>
    </source>
</evidence>
<evidence type="ECO:0000313" key="10">
    <source>
        <dbReference type="Proteomes" id="UP000029736"/>
    </source>
</evidence>
<proteinExistence type="inferred from homology"/>
<protein>
    <recommendedName>
        <fullName evidence="8">Protein translocase subunit SecE</fullName>
    </recommendedName>
</protein>
<evidence type="ECO:0000256" key="4">
    <source>
        <dbReference type="ARBA" id="ARBA00022927"/>
    </source>
</evidence>
<keyword evidence="9" id="KW-0648">Protein biosynthesis</keyword>
<dbReference type="HAMAP" id="MF_00422">
    <property type="entry name" value="SecE"/>
    <property type="match status" value="1"/>
</dbReference>
<name>A0A098S6S0_9BACT</name>
<dbReference type="EMBL" id="JPOS01000038">
    <property type="protein sequence ID" value="KGE87303.1"/>
    <property type="molecule type" value="Genomic_DNA"/>
</dbReference>
<comment type="caution">
    <text evidence="9">The sequence shown here is derived from an EMBL/GenBank/DDBJ whole genome shotgun (WGS) entry which is preliminary data.</text>
</comment>
<dbReference type="RefSeq" id="WP_044222961.1">
    <property type="nucleotide sequence ID" value="NZ_CAKZLC010000105.1"/>
</dbReference>
<feature type="transmembrane region" description="Helical" evidence="8">
    <location>
        <begin position="31"/>
        <end position="51"/>
    </location>
</feature>
<dbReference type="NCBIfam" id="TIGR00964">
    <property type="entry name" value="secE_bact"/>
    <property type="match status" value="1"/>
</dbReference>
<dbReference type="AlphaFoldDB" id="A0A098S6S0"/>
<evidence type="ECO:0000256" key="3">
    <source>
        <dbReference type="ARBA" id="ARBA00022692"/>
    </source>
</evidence>
<dbReference type="InterPro" id="IPR001901">
    <property type="entry name" value="Translocase_SecE/Sec61-g"/>
</dbReference>
<dbReference type="STRING" id="1524460.IX84_16885"/>
<dbReference type="Proteomes" id="UP000029736">
    <property type="component" value="Unassembled WGS sequence"/>
</dbReference>
<keyword evidence="8" id="KW-1003">Cell membrane</keyword>
<dbReference type="GO" id="GO:0009306">
    <property type="term" value="P:protein secretion"/>
    <property type="evidence" value="ECO:0007669"/>
    <property type="project" value="UniProtKB-UniRule"/>
</dbReference>
<organism evidence="9 10">
    <name type="scientific">Phaeodactylibacter xiamenensis</name>
    <dbReference type="NCBI Taxonomy" id="1524460"/>
    <lineage>
        <taxon>Bacteria</taxon>
        <taxon>Pseudomonadati</taxon>
        <taxon>Bacteroidota</taxon>
        <taxon>Saprospiria</taxon>
        <taxon>Saprospirales</taxon>
        <taxon>Haliscomenobacteraceae</taxon>
        <taxon>Phaeodactylibacter</taxon>
    </lineage>
</organism>
<keyword evidence="6 8" id="KW-0811">Translocation</keyword>
<evidence type="ECO:0000256" key="5">
    <source>
        <dbReference type="ARBA" id="ARBA00022989"/>
    </source>
</evidence>
<keyword evidence="2 8" id="KW-0813">Transport</keyword>
<dbReference type="InterPro" id="IPR038379">
    <property type="entry name" value="SecE_sf"/>
</dbReference>
<evidence type="ECO:0000256" key="7">
    <source>
        <dbReference type="ARBA" id="ARBA00023136"/>
    </source>
</evidence>
<dbReference type="OrthoDB" id="9810735at2"/>
<dbReference type="GO" id="GO:0008320">
    <property type="term" value="F:protein transmembrane transporter activity"/>
    <property type="evidence" value="ECO:0007669"/>
    <property type="project" value="UniProtKB-UniRule"/>
</dbReference>
<sequence length="62" mass="7030">MERLKLYILESYNELVTKVTWPSWSNLQSSTVVVLVASILLALVIFLMDVVSKGVLDQIYSL</sequence>
<comment type="subunit">
    <text evidence="8">Component of the Sec protein translocase complex. Heterotrimer consisting of SecY, SecE and SecG subunits. The heterotrimers can form oligomers, although 1 heterotrimer is thought to be able to translocate proteins. Interacts with the ribosome. Interacts with SecDF, and other proteins may be involved. Interacts with SecA.</text>
</comment>
<evidence type="ECO:0000313" key="9">
    <source>
        <dbReference type="EMBL" id="KGE87303.1"/>
    </source>
</evidence>
<dbReference type="GO" id="GO:0006605">
    <property type="term" value="P:protein targeting"/>
    <property type="evidence" value="ECO:0007669"/>
    <property type="project" value="UniProtKB-UniRule"/>
</dbReference>
<dbReference type="GO" id="GO:0003746">
    <property type="term" value="F:translation elongation factor activity"/>
    <property type="evidence" value="ECO:0007669"/>
    <property type="project" value="UniProtKB-KW"/>
</dbReference>
<gene>
    <name evidence="8" type="primary">secE</name>
    <name evidence="9" type="ORF">IX84_16885</name>
</gene>
<dbReference type="InterPro" id="IPR005807">
    <property type="entry name" value="SecE_bac"/>
</dbReference>
<dbReference type="Pfam" id="PF00584">
    <property type="entry name" value="SecE"/>
    <property type="match status" value="1"/>
</dbReference>
<evidence type="ECO:0000256" key="6">
    <source>
        <dbReference type="ARBA" id="ARBA00023010"/>
    </source>
</evidence>